<dbReference type="Pfam" id="PF02891">
    <property type="entry name" value="zf-MIZ"/>
    <property type="match status" value="1"/>
</dbReference>
<dbReference type="Proteomes" id="UP001141806">
    <property type="component" value="Unassembled WGS sequence"/>
</dbReference>
<reference evidence="7" key="1">
    <citation type="journal article" date="2023" name="Plant J.">
        <title>The genome of the king protea, Protea cynaroides.</title>
        <authorList>
            <person name="Chang J."/>
            <person name="Duong T.A."/>
            <person name="Schoeman C."/>
            <person name="Ma X."/>
            <person name="Roodt D."/>
            <person name="Barker N."/>
            <person name="Li Z."/>
            <person name="Van de Peer Y."/>
            <person name="Mizrachi E."/>
        </authorList>
    </citation>
    <scope>NUCLEOTIDE SEQUENCE</scope>
    <source>
        <tissue evidence="7">Young leaves</tissue>
    </source>
</reference>
<accession>A0A9Q0JYB3</accession>
<dbReference type="GO" id="GO:0008270">
    <property type="term" value="F:zinc ion binding"/>
    <property type="evidence" value="ECO:0007669"/>
    <property type="project" value="UniProtKB-KW"/>
</dbReference>
<name>A0A9Q0JYB3_9MAGN</name>
<proteinExistence type="predicted"/>
<evidence type="ECO:0000256" key="4">
    <source>
        <dbReference type="PROSITE-ProRule" id="PRU00452"/>
    </source>
</evidence>
<keyword evidence="1" id="KW-0479">Metal-binding</keyword>
<dbReference type="GO" id="GO:0000785">
    <property type="term" value="C:chromatin"/>
    <property type="evidence" value="ECO:0007669"/>
    <property type="project" value="TreeGrafter"/>
</dbReference>
<evidence type="ECO:0000259" key="6">
    <source>
        <dbReference type="PROSITE" id="PS51044"/>
    </source>
</evidence>
<dbReference type="Gene3D" id="3.30.40.10">
    <property type="entry name" value="Zinc/RING finger domain, C3HC4 (zinc finger)"/>
    <property type="match status" value="1"/>
</dbReference>
<evidence type="ECO:0000256" key="3">
    <source>
        <dbReference type="ARBA" id="ARBA00022833"/>
    </source>
</evidence>
<dbReference type="InterPro" id="IPR004181">
    <property type="entry name" value="Znf_MIZ"/>
</dbReference>
<evidence type="ECO:0000313" key="7">
    <source>
        <dbReference type="EMBL" id="KAJ4954708.1"/>
    </source>
</evidence>
<sequence>MAGAVFQRQPGSSTGGAGQNSTSSPMYIKNSFRVSAVATRLAMHITGHRTDPNEFFQLCIALARGIDYAVANNEVPARAHELPIVLRQVCHRKTIFSFQAVIMVLMVSVKNACKNGWFPGQDNEELLTLANEILGGFCSLGDVNIESNSTFSTISEIMSRFYPRMKMGNILASLEVKPGYGAYVIDFNIPMNTNFTEQGKIRLFVAQMDSTETSSCIITPPLVNFLLNGKGVERRINVSMDNGPQFPTNVTPLLKFGINLLQVIGQFNGNYIIVIAFMNVISSPGTPVLQDYVQPVAAVDSDSDVIEGPSRLSLNCPISHTRIRTPVKGHLCKHHQCFDYNNFLEINSRRPSWRCPHCNQFVCYTDIRIDQNMVKVLKEVAESVSDVIISVDGSWKAVCEGNDQEHQPHSGTLSCENDGPEQHEFSKNPAYVMDLTGEDDEGYTANLCETEDRKPFRDNFHSYSVATNLTVPLAVNTPEVVPNSATQIEDDFWQRIFLSTSSATLGQVASSNMVDAHVAGVTSESTPTNFMPSPVLTDATSPALNREAADAQGSTQLTISVQPDQFSAPYMQLQPSQFSSSIVSGETGRPAIHQNLSRSPTAIQALPAQTQVPNSIQRPQTNLNSLLPTGAPSSMQHPLVIQSWDYQQRPHVPTQSLPQGVGLPPTSQVGGYYRSSYQQQQRPPNLRLTQNMNWPSNMVRPFTHHFPRTQVQQGGVQGVGLATGSTTYQHVLPIAPALRPAQMPRPPTVPVQVQLRRAGSSLAMPMEEQRGRNMVQDVSRSDVSPEQNWRPTGRMRGSLVGGAYSAALSQFMGQPTPPAQVYGPAASQSSTPSGWRQQY</sequence>
<dbReference type="AlphaFoldDB" id="A0A9Q0JYB3"/>
<dbReference type="OrthoDB" id="10263264at2759"/>
<feature type="domain" description="SP-RING-type" evidence="6">
    <location>
        <begin position="301"/>
        <end position="382"/>
    </location>
</feature>
<feature type="region of interest" description="Disordered" evidence="5">
    <location>
        <begin position="651"/>
        <end position="670"/>
    </location>
</feature>
<feature type="region of interest" description="Disordered" evidence="5">
    <location>
        <begin position="1"/>
        <end position="24"/>
    </location>
</feature>
<evidence type="ECO:0000256" key="1">
    <source>
        <dbReference type="ARBA" id="ARBA00022723"/>
    </source>
</evidence>
<evidence type="ECO:0000313" key="8">
    <source>
        <dbReference type="Proteomes" id="UP001141806"/>
    </source>
</evidence>
<evidence type="ECO:0000256" key="2">
    <source>
        <dbReference type="ARBA" id="ARBA00022771"/>
    </source>
</evidence>
<protein>
    <recommendedName>
        <fullName evidence="6">SP-RING-type domain-containing protein</fullName>
    </recommendedName>
</protein>
<dbReference type="CDD" id="cd16650">
    <property type="entry name" value="SP-RING_PIAS-like"/>
    <property type="match status" value="1"/>
</dbReference>
<keyword evidence="8" id="KW-1185">Reference proteome</keyword>
<feature type="region of interest" description="Disordered" evidence="5">
    <location>
        <begin position="401"/>
        <end position="420"/>
    </location>
</feature>
<keyword evidence="2 4" id="KW-0863">Zinc-finger</keyword>
<feature type="region of interest" description="Disordered" evidence="5">
    <location>
        <begin position="767"/>
        <end position="796"/>
    </location>
</feature>
<dbReference type="PROSITE" id="PS51044">
    <property type="entry name" value="ZF_SP_RING"/>
    <property type="match status" value="1"/>
</dbReference>
<feature type="region of interest" description="Disordered" evidence="5">
    <location>
        <begin position="813"/>
        <end position="839"/>
    </location>
</feature>
<keyword evidence="3" id="KW-0862">Zinc</keyword>
<organism evidence="7 8">
    <name type="scientific">Protea cynaroides</name>
    <dbReference type="NCBI Taxonomy" id="273540"/>
    <lineage>
        <taxon>Eukaryota</taxon>
        <taxon>Viridiplantae</taxon>
        <taxon>Streptophyta</taxon>
        <taxon>Embryophyta</taxon>
        <taxon>Tracheophyta</taxon>
        <taxon>Spermatophyta</taxon>
        <taxon>Magnoliopsida</taxon>
        <taxon>Proteales</taxon>
        <taxon>Proteaceae</taxon>
        <taxon>Protea</taxon>
    </lineage>
</organism>
<feature type="compositionally biased region" description="Polar residues" evidence="5">
    <location>
        <begin position="826"/>
        <end position="839"/>
    </location>
</feature>
<comment type="caution">
    <text evidence="7">The sequence shown here is derived from an EMBL/GenBank/DDBJ whole genome shotgun (WGS) entry which is preliminary data.</text>
</comment>
<evidence type="ECO:0000256" key="5">
    <source>
        <dbReference type="SAM" id="MobiDB-lite"/>
    </source>
</evidence>
<feature type="compositionally biased region" description="Polar residues" evidence="5">
    <location>
        <begin position="776"/>
        <end position="790"/>
    </location>
</feature>
<dbReference type="InterPro" id="IPR013083">
    <property type="entry name" value="Znf_RING/FYVE/PHD"/>
</dbReference>
<dbReference type="PANTHER" id="PTHR10782:SF4">
    <property type="entry name" value="TONALLI, ISOFORM E"/>
    <property type="match status" value="1"/>
</dbReference>
<dbReference type="GO" id="GO:0061665">
    <property type="term" value="F:SUMO ligase activity"/>
    <property type="evidence" value="ECO:0007669"/>
    <property type="project" value="TreeGrafter"/>
</dbReference>
<dbReference type="EMBL" id="JAMYWD010000011">
    <property type="protein sequence ID" value="KAJ4954708.1"/>
    <property type="molecule type" value="Genomic_DNA"/>
</dbReference>
<dbReference type="PANTHER" id="PTHR10782">
    <property type="entry name" value="ZINC FINGER MIZ DOMAIN-CONTAINING PROTEIN"/>
    <property type="match status" value="1"/>
</dbReference>
<dbReference type="GO" id="GO:0016925">
    <property type="term" value="P:protein sumoylation"/>
    <property type="evidence" value="ECO:0007669"/>
    <property type="project" value="TreeGrafter"/>
</dbReference>
<gene>
    <name evidence="7" type="ORF">NE237_011491</name>
</gene>